<dbReference type="CDD" id="cd00200">
    <property type="entry name" value="WD40"/>
    <property type="match status" value="1"/>
</dbReference>
<accession>A0ABX2YEL6</accession>
<organism evidence="6 7">
    <name type="scientific">Arcobacter porcinus</name>
    <dbReference type="NCBI Taxonomy" id="1935204"/>
    <lineage>
        <taxon>Bacteria</taxon>
        <taxon>Pseudomonadati</taxon>
        <taxon>Campylobacterota</taxon>
        <taxon>Epsilonproteobacteria</taxon>
        <taxon>Campylobacterales</taxon>
        <taxon>Arcobacteraceae</taxon>
        <taxon>Arcobacter</taxon>
    </lineage>
</organism>
<dbReference type="PANTHER" id="PTHR19879:SF9">
    <property type="entry name" value="TRANSCRIPTION INITIATION FACTOR TFIID SUBUNIT 5"/>
    <property type="match status" value="1"/>
</dbReference>
<dbReference type="RefSeq" id="WP_066179082.1">
    <property type="nucleotide sequence ID" value="NZ_LDIR01000001.1"/>
</dbReference>
<dbReference type="InterPro" id="IPR019775">
    <property type="entry name" value="WD40_repeat_CS"/>
</dbReference>
<evidence type="ECO:0000313" key="6">
    <source>
        <dbReference type="EMBL" id="OCL93461.1"/>
    </source>
</evidence>
<evidence type="ECO:0000313" key="7">
    <source>
        <dbReference type="Proteomes" id="UP000093159"/>
    </source>
</evidence>
<evidence type="ECO:0000256" key="4">
    <source>
        <dbReference type="SAM" id="Coils"/>
    </source>
</evidence>
<dbReference type="Pfam" id="PF00656">
    <property type="entry name" value="Peptidase_C14"/>
    <property type="match status" value="1"/>
</dbReference>
<protein>
    <submittedName>
        <fullName evidence="6">WD domain, G-beta repeat</fullName>
    </submittedName>
</protein>
<feature type="repeat" description="WD" evidence="3">
    <location>
        <begin position="331"/>
        <end position="366"/>
    </location>
</feature>
<feature type="repeat" description="WD" evidence="3">
    <location>
        <begin position="247"/>
        <end position="288"/>
    </location>
</feature>
<dbReference type="InterPro" id="IPR001680">
    <property type="entry name" value="WD40_rpt"/>
</dbReference>
<dbReference type="EMBL" id="LDIR01000001">
    <property type="protein sequence ID" value="OCL93461.1"/>
    <property type="molecule type" value="Genomic_DNA"/>
</dbReference>
<proteinExistence type="predicted"/>
<feature type="coiled-coil region" evidence="4">
    <location>
        <begin position="410"/>
        <end position="463"/>
    </location>
</feature>
<gene>
    <name evidence="6" type="ORF">AAX28_01004</name>
</gene>
<feature type="repeat" description="WD" evidence="3">
    <location>
        <begin position="205"/>
        <end position="246"/>
    </location>
</feature>
<evidence type="ECO:0000256" key="3">
    <source>
        <dbReference type="PROSITE-ProRule" id="PRU00221"/>
    </source>
</evidence>
<keyword evidence="4" id="KW-0175">Coiled coil</keyword>
<dbReference type="InterPro" id="IPR020472">
    <property type="entry name" value="WD40_PAC1"/>
</dbReference>
<dbReference type="SMART" id="SM00320">
    <property type="entry name" value="WD40"/>
    <property type="match status" value="7"/>
</dbReference>
<keyword evidence="7" id="KW-1185">Reference proteome</keyword>
<dbReference type="SUPFAM" id="SSF52129">
    <property type="entry name" value="Caspase-like"/>
    <property type="match status" value="1"/>
</dbReference>
<keyword evidence="1 3" id="KW-0853">WD repeat</keyword>
<dbReference type="InterPro" id="IPR011600">
    <property type="entry name" value="Pept_C14_caspase"/>
</dbReference>
<feature type="domain" description="Peptidase C14 caspase" evidence="5">
    <location>
        <begin position="617"/>
        <end position="843"/>
    </location>
</feature>
<dbReference type="PROSITE" id="PS51257">
    <property type="entry name" value="PROKAR_LIPOPROTEIN"/>
    <property type="match status" value="1"/>
</dbReference>
<comment type="caution">
    <text evidence="6">The sequence shown here is derived from an EMBL/GenBank/DDBJ whole genome shotgun (WGS) entry which is preliminary data.</text>
</comment>
<dbReference type="InterPro" id="IPR036322">
    <property type="entry name" value="WD40_repeat_dom_sf"/>
</dbReference>
<dbReference type="PRINTS" id="PR00320">
    <property type="entry name" value="GPROTEINBRPT"/>
</dbReference>
<dbReference type="Gene3D" id="3.40.50.1460">
    <property type="match status" value="1"/>
</dbReference>
<keyword evidence="2" id="KW-0677">Repeat</keyword>
<evidence type="ECO:0000259" key="5">
    <source>
        <dbReference type="Pfam" id="PF00656"/>
    </source>
</evidence>
<dbReference type="PROSITE" id="PS50082">
    <property type="entry name" value="WD_REPEATS_2"/>
    <property type="match status" value="7"/>
</dbReference>
<sequence>MKKILLIISAIFFFFGCSTTEPKPNIKNEEKLSNFEIKWYGNSDLYSDEIKCFTLDKNGNKKDNPSCLYKTLNGHSDRVHSVAISSDSRYIVSGSSDKTVKLWDFKSGKLLKTLNGHSDNVSSVAISSDSRYIVSGSLDNTVKLWDFKSGKLLKTLNGHSYLIFSVAISSDSRYIVSGSLDIVSGSLDKTVELWDVNSGKLLKTLNGHSDSVFSVAISSDSRYIVSGSFDNTVKLWDFKSGKLLKTLNGHSDSVSSVAISSDSRYIVSGSLDNTVKLWDFKSGKLLKTLNGHSDRVHSVAISSDSRYIVSGSSDKTVKLWDFKSGKLLKTLNGHSDSVSSVAISSDSRYIVSGSIDKTIKIFNIENIKYNFKDISSIVQKYLDDYLTLPLVPTPTLPPQEDLVKSQFETKKEFEQRVENTRAKREKEIEQLQDRYRRDVELRNKKLEERRANIENKRLELMQEYINTLFGKPLLKSLTYDAETQTAFGEIYGEISSFSEKISFKIDPSSAQKLFENPNSSSHSIIFSFNASDELYVKKINISGGFENSYSATLTDKSYKPEVVKVALSDKKLESIPQNPNLIDRYETRIVEFKGDRKDDLASMVAKMKQAPIDNKKWLFVFAVENYDETDSVLYAKNSAEIFTQAMQKRLGISQRNSYVYIDSKATTTALNDHLDRFLKNVKQGDSVYFYYSGHGIPDPKSGEAYLLPKDKIVDYVTKEDNLKARNIYYKLSNSNASQVVAFVDSCFSGKTDNIANYKGVAAGLFRTKKIDFNQNKMTVLTAGTNNQFSNAHPQKPHRLFSYYLVETMAKEDKLDLDLLYSKVYTKVKDVSWNMGDVYQQEPTKEGKINLEF</sequence>
<dbReference type="Proteomes" id="UP000093159">
    <property type="component" value="Unassembled WGS sequence"/>
</dbReference>
<feature type="repeat" description="WD" evidence="3">
    <location>
        <begin position="289"/>
        <end position="330"/>
    </location>
</feature>
<dbReference type="InterPro" id="IPR029030">
    <property type="entry name" value="Caspase-like_dom_sf"/>
</dbReference>
<dbReference type="PROSITE" id="PS50294">
    <property type="entry name" value="WD_REPEATS_REGION"/>
    <property type="match status" value="7"/>
</dbReference>
<evidence type="ECO:0000256" key="1">
    <source>
        <dbReference type="ARBA" id="ARBA00022574"/>
    </source>
</evidence>
<feature type="repeat" description="WD" evidence="3">
    <location>
        <begin position="156"/>
        <end position="204"/>
    </location>
</feature>
<reference evidence="6 7" key="1">
    <citation type="submission" date="2015-05" db="EMBL/GenBank/DDBJ databases">
        <authorList>
            <person name="Rovetto F."/>
            <person name="Cocolin L."/>
            <person name="Illeghems K."/>
            <person name="Van Nieuwerburgh F."/>
            <person name="Houf K."/>
        </authorList>
    </citation>
    <scope>NUCLEOTIDE SEQUENCE [LARGE SCALE GENOMIC DNA]</scope>
    <source>
        <strain evidence="6 7">117434</strain>
    </source>
</reference>
<feature type="repeat" description="WD" evidence="3">
    <location>
        <begin position="114"/>
        <end position="155"/>
    </location>
</feature>
<dbReference type="InterPro" id="IPR015943">
    <property type="entry name" value="WD40/YVTN_repeat-like_dom_sf"/>
</dbReference>
<dbReference type="PROSITE" id="PS00678">
    <property type="entry name" value="WD_REPEATS_1"/>
    <property type="match status" value="6"/>
</dbReference>
<dbReference type="Gene3D" id="2.130.10.10">
    <property type="entry name" value="YVTN repeat-like/Quinoprotein amine dehydrogenase"/>
    <property type="match status" value="3"/>
</dbReference>
<name>A0ABX2YEL6_9BACT</name>
<evidence type="ECO:0000256" key="2">
    <source>
        <dbReference type="ARBA" id="ARBA00022737"/>
    </source>
</evidence>
<dbReference type="PANTHER" id="PTHR19879">
    <property type="entry name" value="TRANSCRIPTION INITIATION FACTOR TFIID"/>
    <property type="match status" value="1"/>
</dbReference>
<feature type="repeat" description="WD" evidence="3">
    <location>
        <begin position="72"/>
        <end position="113"/>
    </location>
</feature>
<dbReference type="Pfam" id="PF00400">
    <property type="entry name" value="WD40"/>
    <property type="match status" value="7"/>
</dbReference>
<dbReference type="SUPFAM" id="SSF50978">
    <property type="entry name" value="WD40 repeat-like"/>
    <property type="match status" value="2"/>
</dbReference>